<dbReference type="SUPFAM" id="SSF53756">
    <property type="entry name" value="UDP-Glycosyltransferase/glycogen phosphorylase"/>
    <property type="match status" value="1"/>
</dbReference>
<dbReference type="EMBL" id="BBMN01000030">
    <property type="protein sequence ID" value="GAL08671.1"/>
    <property type="molecule type" value="Genomic_DNA"/>
</dbReference>
<organism evidence="2 3">
    <name type="scientific">Photobacterium aphoticum</name>
    <dbReference type="NCBI Taxonomy" id="754436"/>
    <lineage>
        <taxon>Bacteria</taxon>
        <taxon>Pseudomonadati</taxon>
        <taxon>Pseudomonadota</taxon>
        <taxon>Gammaproteobacteria</taxon>
        <taxon>Vibrionales</taxon>
        <taxon>Vibrionaceae</taxon>
        <taxon>Photobacterium</taxon>
    </lineage>
</organism>
<keyword evidence="1" id="KW-0472">Membrane</keyword>
<evidence type="ECO:0000313" key="2">
    <source>
        <dbReference type="EMBL" id="GAL08671.1"/>
    </source>
</evidence>
<gene>
    <name evidence="2" type="ORF">JCM19237_3165</name>
</gene>
<sequence length="259" mass="29827">MTLHIFRSLPFEADSRTKRNGMLFSSEEQAIYYTWEKGCKSLSKNNNVAFPFDKNGTVLKKALFFMLFLLWVPYIVLFKVKKADSVIFMDFETAFLGLIAAKLKGSFIIFDVVDPISQTKLIQFETYGLNKYVDWLELKYATFADMAVVPHDCRIQYYKDRINSTFDDDLFHVVENVPSYHSNLRSQVSGILSDHFVIGYFGTLDYNSRGLEFLIQLAMKYPDKISVIIAGQGGCLMRSSCYPVKLIMLILKVALTRKR</sequence>
<dbReference type="STRING" id="754436.JCM19237_3165"/>
<evidence type="ECO:0000256" key="1">
    <source>
        <dbReference type="SAM" id="Phobius"/>
    </source>
</evidence>
<accession>A0A090R0K6</accession>
<protein>
    <submittedName>
        <fullName evidence="2">Uncharacterized protein</fullName>
    </submittedName>
</protein>
<dbReference type="Proteomes" id="UP000029227">
    <property type="component" value="Unassembled WGS sequence"/>
</dbReference>
<dbReference type="AlphaFoldDB" id="A0A090R0K6"/>
<comment type="caution">
    <text evidence="2">The sequence shown here is derived from an EMBL/GenBank/DDBJ whole genome shotgun (WGS) entry which is preliminary data.</text>
</comment>
<keyword evidence="1" id="KW-0812">Transmembrane</keyword>
<keyword evidence="1" id="KW-1133">Transmembrane helix</keyword>
<evidence type="ECO:0000313" key="3">
    <source>
        <dbReference type="Proteomes" id="UP000029227"/>
    </source>
</evidence>
<name>A0A090R0K6_9GAMM</name>
<reference evidence="2 3" key="1">
    <citation type="journal article" date="2014" name="Genome Announc.">
        <title>Draft Genome Sequences of Two Vibrionaceae Species, Vibrio ponticus C121 and Photobacterium aphoticum C119, Isolated as Coral Reef Microbiota.</title>
        <authorList>
            <person name="Al-saari N."/>
            <person name="Meirelles P.M."/>
            <person name="Mino S."/>
            <person name="Suda W."/>
            <person name="Oshima K."/>
            <person name="Hattori M."/>
            <person name="Ohkuma M."/>
            <person name="Thompson F.L."/>
            <person name="Gomez-Gil B."/>
            <person name="Sawabe T."/>
            <person name="Sawabe T."/>
        </authorList>
    </citation>
    <scope>NUCLEOTIDE SEQUENCE [LARGE SCALE GENOMIC DNA]</scope>
    <source>
        <strain evidence="2 3">JCM 19237</strain>
    </source>
</reference>
<proteinExistence type="predicted"/>
<feature type="transmembrane region" description="Helical" evidence="1">
    <location>
        <begin position="62"/>
        <end position="80"/>
    </location>
</feature>